<dbReference type="PANTHER" id="PTHR43762">
    <property type="entry name" value="L-GULONOLACTONE OXIDASE"/>
    <property type="match status" value="1"/>
</dbReference>
<organism evidence="3">
    <name type="scientific">freshwater metagenome</name>
    <dbReference type="NCBI Taxonomy" id="449393"/>
    <lineage>
        <taxon>unclassified sequences</taxon>
        <taxon>metagenomes</taxon>
        <taxon>ecological metagenomes</taxon>
    </lineage>
</organism>
<protein>
    <submittedName>
        <fullName evidence="3">Unannotated protein</fullName>
    </submittedName>
</protein>
<proteinExistence type="predicted"/>
<name>A0A6J6MIM1_9ZZZZ</name>
<reference evidence="3" key="1">
    <citation type="submission" date="2020-05" db="EMBL/GenBank/DDBJ databases">
        <authorList>
            <person name="Chiriac C."/>
            <person name="Salcher M."/>
            <person name="Ghai R."/>
            <person name="Kavagutti S V."/>
        </authorList>
    </citation>
    <scope>NUCLEOTIDE SEQUENCE</scope>
</reference>
<dbReference type="Pfam" id="PF01565">
    <property type="entry name" value="FAD_binding_4"/>
    <property type="match status" value="1"/>
</dbReference>
<evidence type="ECO:0000259" key="2">
    <source>
        <dbReference type="PROSITE" id="PS51387"/>
    </source>
</evidence>
<gene>
    <name evidence="3" type="ORF">UFOPK2310_00767</name>
</gene>
<dbReference type="EMBL" id="CAEZWW010000079">
    <property type="protein sequence ID" value="CAB4673782.1"/>
    <property type="molecule type" value="Genomic_DNA"/>
</dbReference>
<dbReference type="Pfam" id="PF04030">
    <property type="entry name" value="ALO"/>
    <property type="match status" value="1"/>
</dbReference>
<dbReference type="PROSITE" id="PS51387">
    <property type="entry name" value="FAD_PCMH"/>
    <property type="match status" value="1"/>
</dbReference>
<dbReference type="Gene3D" id="3.30.465.10">
    <property type="match status" value="1"/>
</dbReference>
<keyword evidence="1" id="KW-0560">Oxidoreductase</keyword>
<dbReference type="GO" id="GO:0003885">
    <property type="term" value="F:D-arabinono-1,4-lactone oxidase activity"/>
    <property type="evidence" value="ECO:0007669"/>
    <property type="project" value="InterPro"/>
</dbReference>
<dbReference type="InterPro" id="IPR010031">
    <property type="entry name" value="FAD_lactone_oxidase-like"/>
</dbReference>
<dbReference type="InterPro" id="IPR016166">
    <property type="entry name" value="FAD-bd_PCMH"/>
</dbReference>
<dbReference type="InterPro" id="IPR036318">
    <property type="entry name" value="FAD-bd_PCMH-like_sf"/>
</dbReference>
<evidence type="ECO:0000313" key="3">
    <source>
        <dbReference type="EMBL" id="CAB4673782.1"/>
    </source>
</evidence>
<accession>A0A6J6MIM1</accession>
<dbReference type="AlphaFoldDB" id="A0A6J6MIM1"/>
<dbReference type="GO" id="GO:0071949">
    <property type="term" value="F:FAD binding"/>
    <property type="evidence" value="ECO:0007669"/>
    <property type="project" value="InterPro"/>
</dbReference>
<dbReference type="PANTHER" id="PTHR43762:SF1">
    <property type="entry name" value="D-ARABINONO-1,4-LACTONE OXIDASE"/>
    <property type="match status" value="1"/>
</dbReference>
<sequence length="457" mass="49011">MSQQSPLRLADDEQLLTGWGRTAPSLAKVVQVRTVEEVQKCIEESGPRGILARGLGRSYGDAAQSGGASVIDLEQMSSISLDANTGTVTVGAGVSLHELLLATVPAGFFVPVTPGTRMVTIGGAIAADVHGKNHHVEGSFGSHMQEIKLVDGLGALRELKPDDPQSQEQFWATVGGMGLTGVMTEATFKMIPISSSLISVDTERCTDLDAVMARMIESDSQYRYSVAWIDSVSASGRGVITSGDHATADQLPADKRATALAYSPKPLAKAPGFIPSGLLNKFTVRAFNEAWFRKAPKREQGALQPISEFFHPLDFVQDWNRVYGPAGFVQYQFVVPDKAGEVIGAALRKLQSVGAPSFLTVLKRFGAANPAPLSFPQAGWTLAADVPAGIPGLAAALDELDELVANSGGRLYLAKDSRQSPEMFARTYPLLTKWQRTRDQMDPKGIFKSDLARRLSL</sequence>
<feature type="domain" description="FAD-binding PCMH-type" evidence="2">
    <location>
        <begin position="22"/>
        <end position="193"/>
    </location>
</feature>
<evidence type="ECO:0000256" key="1">
    <source>
        <dbReference type="ARBA" id="ARBA00023002"/>
    </source>
</evidence>
<dbReference type="SUPFAM" id="SSF56176">
    <property type="entry name" value="FAD-binding/transporter-associated domain-like"/>
    <property type="match status" value="1"/>
</dbReference>
<dbReference type="InterPro" id="IPR016169">
    <property type="entry name" value="FAD-bd_PCMH_sub2"/>
</dbReference>
<dbReference type="InterPro" id="IPR006094">
    <property type="entry name" value="Oxid_FAD_bind_N"/>
</dbReference>
<dbReference type="InterPro" id="IPR007173">
    <property type="entry name" value="ALO_C"/>
</dbReference>
<dbReference type="GO" id="GO:0016020">
    <property type="term" value="C:membrane"/>
    <property type="evidence" value="ECO:0007669"/>
    <property type="project" value="InterPro"/>
</dbReference>